<reference evidence="1" key="1">
    <citation type="journal article" date="2014" name="Front. Microbiol.">
        <title>High frequency of phylogenetically diverse reductive dehalogenase-homologous genes in deep subseafloor sedimentary metagenomes.</title>
        <authorList>
            <person name="Kawai M."/>
            <person name="Futagami T."/>
            <person name="Toyoda A."/>
            <person name="Takaki Y."/>
            <person name="Nishi S."/>
            <person name="Hori S."/>
            <person name="Arai W."/>
            <person name="Tsubouchi T."/>
            <person name="Morono Y."/>
            <person name="Uchiyama I."/>
            <person name="Ito T."/>
            <person name="Fujiyama A."/>
            <person name="Inagaki F."/>
            <person name="Takami H."/>
        </authorList>
    </citation>
    <scope>NUCLEOTIDE SEQUENCE</scope>
    <source>
        <strain evidence="1">Expedition CK06-06</strain>
    </source>
</reference>
<name>X1QCK4_9ZZZZ</name>
<proteinExistence type="predicted"/>
<dbReference type="AlphaFoldDB" id="X1QCK4"/>
<dbReference type="EMBL" id="BARV01039883">
    <property type="protein sequence ID" value="GAI48755.1"/>
    <property type="molecule type" value="Genomic_DNA"/>
</dbReference>
<gene>
    <name evidence="1" type="ORF">S06H3_60983</name>
</gene>
<evidence type="ECO:0000313" key="1">
    <source>
        <dbReference type="EMBL" id="GAI48755.1"/>
    </source>
</evidence>
<protein>
    <submittedName>
        <fullName evidence="1">Uncharacterized protein</fullName>
    </submittedName>
</protein>
<organism evidence="1">
    <name type="scientific">marine sediment metagenome</name>
    <dbReference type="NCBI Taxonomy" id="412755"/>
    <lineage>
        <taxon>unclassified sequences</taxon>
        <taxon>metagenomes</taxon>
        <taxon>ecological metagenomes</taxon>
    </lineage>
</organism>
<accession>X1QCK4</accession>
<comment type="caution">
    <text evidence="1">The sequence shown here is derived from an EMBL/GenBank/DDBJ whole genome shotgun (WGS) entry which is preliminary data.</text>
</comment>
<sequence length="57" mass="6063">MGVTVTGDEVATYELSAVQPDWDYILTPVVETETLRPDAAGDETNIASQLPAVVPDT</sequence>